<gene>
    <name evidence="1" type="ORF">E2562_038255</name>
</gene>
<evidence type="ECO:0000313" key="1">
    <source>
        <dbReference type="EMBL" id="KAF0890153.1"/>
    </source>
</evidence>
<name>A0A6G1BRW1_9ORYZ</name>
<dbReference type="Proteomes" id="UP000479710">
    <property type="component" value="Unassembled WGS sequence"/>
</dbReference>
<dbReference type="EMBL" id="SPHZ02000012">
    <property type="protein sequence ID" value="KAF0890153.1"/>
    <property type="molecule type" value="Genomic_DNA"/>
</dbReference>
<keyword evidence="2" id="KW-1185">Reference proteome</keyword>
<sequence>MSPLPLPFSSTASPCQTPSVRGVAPAVEFVSPPAGAVDDLDADHDDAPLRFRSIDNVLGPATPLGLTNQEVQEELMMVSGEEPTSFAQAEQEKAWRHVMFEEITSIEENKT</sequence>
<comment type="caution">
    <text evidence="1">The sequence shown here is derived from an EMBL/GenBank/DDBJ whole genome shotgun (WGS) entry which is preliminary data.</text>
</comment>
<organism evidence="1 2">
    <name type="scientific">Oryza meyeriana var. granulata</name>
    <dbReference type="NCBI Taxonomy" id="110450"/>
    <lineage>
        <taxon>Eukaryota</taxon>
        <taxon>Viridiplantae</taxon>
        <taxon>Streptophyta</taxon>
        <taxon>Embryophyta</taxon>
        <taxon>Tracheophyta</taxon>
        <taxon>Spermatophyta</taxon>
        <taxon>Magnoliopsida</taxon>
        <taxon>Liliopsida</taxon>
        <taxon>Poales</taxon>
        <taxon>Poaceae</taxon>
        <taxon>BOP clade</taxon>
        <taxon>Oryzoideae</taxon>
        <taxon>Oryzeae</taxon>
        <taxon>Oryzinae</taxon>
        <taxon>Oryza</taxon>
        <taxon>Oryza meyeriana</taxon>
    </lineage>
</organism>
<evidence type="ECO:0000313" key="2">
    <source>
        <dbReference type="Proteomes" id="UP000479710"/>
    </source>
</evidence>
<dbReference type="AlphaFoldDB" id="A0A6G1BRW1"/>
<reference evidence="1 2" key="1">
    <citation type="submission" date="2019-11" db="EMBL/GenBank/DDBJ databases">
        <title>Whole genome sequence of Oryza granulata.</title>
        <authorList>
            <person name="Li W."/>
        </authorList>
    </citation>
    <scope>NUCLEOTIDE SEQUENCE [LARGE SCALE GENOMIC DNA]</scope>
    <source>
        <strain evidence="2">cv. Menghai</strain>
        <tissue evidence="1">Leaf</tissue>
    </source>
</reference>
<proteinExistence type="predicted"/>
<protein>
    <submittedName>
        <fullName evidence="1">Uncharacterized protein</fullName>
    </submittedName>
</protein>
<accession>A0A6G1BRW1</accession>